<accession>A0AAN8KTW1</accession>
<keyword evidence="3" id="KW-0863">Zinc-finger</keyword>
<evidence type="ECO:0000256" key="4">
    <source>
        <dbReference type="ARBA" id="ARBA00022833"/>
    </source>
</evidence>
<dbReference type="GO" id="GO:0005634">
    <property type="term" value="C:nucleus"/>
    <property type="evidence" value="ECO:0007669"/>
    <property type="project" value="UniProtKB-SubCell"/>
</dbReference>
<proteinExistence type="predicted"/>
<evidence type="ECO:0000313" key="7">
    <source>
        <dbReference type="Proteomes" id="UP001356427"/>
    </source>
</evidence>
<keyword evidence="5" id="KW-0539">Nucleus</keyword>
<dbReference type="EMBL" id="JAGTTL010000034">
    <property type="protein sequence ID" value="KAK6294946.1"/>
    <property type="molecule type" value="Genomic_DNA"/>
</dbReference>
<comment type="subcellular location">
    <subcellularLocation>
        <location evidence="1">Nucleus</location>
    </subcellularLocation>
</comment>
<dbReference type="SUPFAM" id="SSF53098">
    <property type="entry name" value="Ribonuclease H-like"/>
    <property type="match status" value="1"/>
</dbReference>
<dbReference type="AlphaFoldDB" id="A0AAN8KTW1"/>
<dbReference type="PANTHER" id="PTHR46481:SF10">
    <property type="entry name" value="ZINC FINGER BED DOMAIN-CONTAINING PROTEIN 39"/>
    <property type="match status" value="1"/>
</dbReference>
<protein>
    <submittedName>
        <fullName evidence="6">Uncharacterized protein</fullName>
    </submittedName>
</protein>
<evidence type="ECO:0000256" key="3">
    <source>
        <dbReference type="ARBA" id="ARBA00022771"/>
    </source>
</evidence>
<keyword evidence="7" id="KW-1185">Reference proteome</keyword>
<organism evidence="6 7">
    <name type="scientific">Coregonus suidteri</name>
    <dbReference type="NCBI Taxonomy" id="861788"/>
    <lineage>
        <taxon>Eukaryota</taxon>
        <taxon>Metazoa</taxon>
        <taxon>Chordata</taxon>
        <taxon>Craniata</taxon>
        <taxon>Vertebrata</taxon>
        <taxon>Euteleostomi</taxon>
        <taxon>Actinopterygii</taxon>
        <taxon>Neopterygii</taxon>
        <taxon>Teleostei</taxon>
        <taxon>Protacanthopterygii</taxon>
        <taxon>Salmoniformes</taxon>
        <taxon>Salmonidae</taxon>
        <taxon>Coregoninae</taxon>
        <taxon>Coregonus</taxon>
    </lineage>
</organism>
<gene>
    <name evidence="6" type="ORF">J4Q44_G00341720</name>
</gene>
<evidence type="ECO:0000256" key="5">
    <source>
        <dbReference type="ARBA" id="ARBA00023242"/>
    </source>
</evidence>
<dbReference type="Proteomes" id="UP001356427">
    <property type="component" value="Unassembled WGS sequence"/>
</dbReference>
<evidence type="ECO:0000313" key="6">
    <source>
        <dbReference type="EMBL" id="KAK6294946.1"/>
    </source>
</evidence>
<keyword evidence="2" id="KW-0479">Metal-binding</keyword>
<reference evidence="6 7" key="1">
    <citation type="submission" date="2021-04" db="EMBL/GenBank/DDBJ databases">
        <authorList>
            <person name="De Guttry C."/>
            <person name="Zahm M."/>
            <person name="Klopp C."/>
            <person name="Cabau C."/>
            <person name="Louis A."/>
            <person name="Berthelot C."/>
            <person name="Parey E."/>
            <person name="Roest Crollius H."/>
            <person name="Montfort J."/>
            <person name="Robinson-Rechavi M."/>
            <person name="Bucao C."/>
            <person name="Bouchez O."/>
            <person name="Gislard M."/>
            <person name="Lluch J."/>
            <person name="Milhes M."/>
            <person name="Lampietro C."/>
            <person name="Lopez Roques C."/>
            <person name="Donnadieu C."/>
            <person name="Braasch I."/>
            <person name="Desvignes T."/>
            <person name="Postlethwait J."/>
            <person name="Bobe J."/>
            <person name="Wedekind C."/>
            <person name="Guiguen Y."/>
        </authorList>
    </citation>
    <scope>NUCLEOTIDE SEQUENCE [LARGE SCALE GENOMIC DNA]</scope>
    <source>
        <strain evidence="6">Cs_M1</strain>
        <tissue evidence="6">Blood</tissue>
    </source>
</reference>
<keyword evidence="4" id="KW-0862">Zinc</keyword>
<dbReference type="PANTHER" id="PTHR46481">
    <property type="entry name" value="ZINC FINGER BED DOMAIN-CONTAINING PROTEIN 4"/>
    <property type="match status" value="1"/>
</dbReference>
<evidence type="ECO:0000256" key="1">
    <source>
        <dbReference type="ARBA" id="ARBA00004123"/>
    </source>
</evidence>
<sequence>MEFIALDILPFSVVDDVCFRRLVEHRYTLPSRSYFSDVSLPELHSIVETYIHELLAMGVTAISFTTDIWTSDVSPISMRSLTAQWVNEDFVLRKAVLHAQECAGSHTAAAISMAFEKMFETRKNPKNKVHAVLRDNAHNTTKALEECGVASLPCMAHTSGNR</sequence>
<dbReference type="GO" id="GO:0008270">
    <property type="term" value="F:zinc ion binding"/>
    <property type="evidence" value="ECO:0007669"/>
    <property type="project" value="UniProtKB-KW"/>
</dbReference>
<name>A0AAN8KTW1_9TELE</name>
<dbReference type="InterPro" id="IPR052035">
    <property type="entry name" value="ZnF_BED_domain_contain"/>
</dbReference>
<evidence type="ECO:0000256" key="2">
    <source>
        <dbReference type="ARBA" id="ARBA00022723"/>
    </source>
</evidence>
<comment type="caution">
    <text evidence="6">The sequence shown here is derived from an EMBL/GenBank/DDBJ whole genome shotgun (WGS) entry which is preliminary data.</text>
</comment>
<dbReference type="InterPro" id="IPR012337">
    <property type="entry name" value="RNaseH-like_sf"/>
</dbReference>